<dbReference type="AlphaFoldDB" id="A0AA96GLY4"/>
<dbReference type="EMBL" id="CP116968">
    <property type="protein sequence ID" value="WNM63257.1"/>
    <property type="molecule type" value="Genomic_DNA"/>
</dbReference>
<dbReference type="Pfam" id="PF14134">
    <property type="entry name" value="DUF4301"/>
    <property type="match status" value="1"/>
</dbReference>
<gene>
    <name evidence="2" type="ORF">PQG83_05755</name>
</gene>
<sequence length="518" mass="58310">MLTPEDHLELIRRGISTFQVESQLQRLRHGVPPITIIRPCRLNDGIVQLRPEHFSRYQQHFEAARQADRVSKFIPASGAATRMFNDLLKFLSQEASPDSSSNQAPTLPHAVDQAWTRLQDFPFIPDLEQYLHGQGQPPPRDQHTHDINTILQAVLKTPGLGYAELPKALLSFHRYPEGPRTALEEHIHEAIRYHPNQLHSIKIHLTVSPQFELAIQTHLHTIQQILGRQGWKLDCTVSFQKPSTDTIALDSDNQPFRGEDGTLVFRPGGHGALLENLNDYQGDIIFISNIDNVVPDHLKDPIVTWRKALGGYLVELQQHVFHHIAQLSSLPADAKSVHQAEACILQELLLPLPQSYRELALPDQATLLKQYLDRPLRVCGVVPNTGDPGGGPFWVAHPEDAPSRQIVEQSQVNPDSEAQQKLFASGTHFNPVDLVCGVRDFQGNPFNLLEYVDPGTGFIGMKSYQGRPLKALEWPGLWNGGMAHWITIFVEIPRANFNPVKTFLDWLHPAHQPQAKQP</sequence>
<evidence type="ECO:0000259" key="1">
    <source>
        <dbReference type="Pfam" id="PF14134"/>
    </source>
</evidence>
<evidence type="ECO:0000313" key="2">
    <source>
        <dbReference type="EMBL" id="WNM63257.1"/>
    </source>
</evidence>
<dbReference type="InterPro" id="IPR025393">
    <property type="entry name" value="DUF4301"/>
</dbReference>
<organism evidence="2 3">
    <name type="scientific">Candidatus Nitrospira neomarina</name>
    <dbReference type="NCBI Taxonomy" id="3020899"/>
    <lineage>
        <taxon>Bacteria</taxon>
        <taxon>Pseudomonadati</taxon>
        <taxon>Nitrospirota</taxon>
        <taxon>Nitrospiria</taxon>
        <taxon>Nitrospirales</taxon>
        <taxon>Nitrospiraceae</taxon>
        <taxon>Nitrospira</taxon>
    </lineage>
</organism>
<dbReference type="InterPro" id="IPR029044">
    <property type="entry name" value="Nucleotide-diphossugar_trans"/>
</dbReference>
<dbReference type="Proteomes" id="UP001302494">
    <property type="component" value="Chromosome"/>
</dbReference>
<dbReference type="KEGG" id="nneo:PQG83_05755"/>
<protein>
    <submittedName>
        <fullName evidence="2">DUF4301 family protein</fullName>
    </submittedName>
</protein>
<accession>A0AA96GLY4</accession>
<keyword evidence="3" id="KW-1185">Reference proteome</keyword>
<feature type="domain" description="DUF4301" evidence="1">
    <location>
        <begin position="5"/>
        <end position="512"/>
    </location>
</feature>
<name>A0AA96GLY4_9BACT</name>
<proteinExistence type="predicted"/>
<evidence type="ECO:0000313" key="3">
    <source>
        <dbReference type="Proteomes" id="UP001302494"/>
    </source>
</evidence>
<dbReference type="SUPFAM" id="SSF53448">
    <property type="entry name" value="Nucleotide-diphospho-sugar transferases"/>
    <property type="match status" value="1"/>
</dbReference>
<dbReference type="RefSeq" id="WP_312747725.1">
    <property type="nucleotide sequence ID" value="NZ_CP116968.1"/>
</dbReference>
<reference evidence="2 3" key="1">
    <citation type="submission" date="2023-01" db="EMBL/GenBank/DDBJ databases">
        <title>Cultivation and genomic characterization of new, ubiquitous marine nitrite-oxidizing bacteria from the Nitrospirales.</title>
        <authorList>
            <person name="Mueller A.J."/>
            <person name="Daebeler A."/>
            <person name="Herbold C.W."/>
            <person name="Kirkegaard R.H."/>
            <person name="Daims H."/>
        </authorList>
    </citation>
    <scope>NUCLEOTIDE SEQUENCE [LARGE SCALE GENOMIC DNA]</scope>
    <source>
        <strain evidence="2 3">DK</strain>
    </source>
</reference>